<reference evidence="11" key="1">
    <citation type="journal article" date="2010" name="PLoS ONE">
        <title>The complete genome sequence of Cupriavidus metallidurans strain CH34, a master survivalist in harsh and anthropogenic environments.</title>
        <authorList>
            <person name="Janssen P.J."/>
            <person name="Van Houdt R."/>
            <person name="Moors H."/>
            <person name="Monsieurs P."/>
            <person name="Morin N."/>
            <person name="Michaux A."/>
            <person name="Benotmane M.A."/>
            <person name="Leys N."/>
            <person name="Vallaeys T."/>
            <person name="Lapidus A."/>
            <person name="Monchy S."/>
            <person name="Medigue C."/>
            <person name="Taghavi S."/>
            <person name="McCorkle S."/>
            <person name="Dunn J."/>
            <person name="van der Lelie D."/>
            <person name="Mergeay M."/>
        </authorList>
    </citation>
    <scope>NUCLEOTIDE SEQUENCE [LARGE SCALE GENOMIC DNA]</scope>
    <source>
        <strain evidence="11">ATCC 43123 / DSM 2839 / NBRC 102507 / CH34</strain>
    </source>
</reference>
<dbReference type="InterPro" id="IPR038299">
    <property type="entry name" value="DAO_C_sf"/>
</dbReference>
<dbReference type="KEGG" id="rme:Rmet_2239"/>
<feature type="region of interest" description="Disordered" evidence="7">
    <location>
        <begin position="1"/>
        <end position="22"/>
    </location>
</feature>
<evidence type="ECO:0000256" key="3">
    <source>
        <dbReference type="ARBA" id="ARBA00022630"/>
    </source>
</evidence>
<sequence>MTPHAEPRFEFPMQTSVTPIAPPSRDTLLQTLAREPRWDVIVIGGGATGLGTALDAASRGYRTLLLEAADFAKGTSSKATKLVHGGVRYLAQGNISLVREALHERGLLARNAPHVVWPLGFVVPAYQMFDQPFYGIGLKLYDMLAGGLNLSGSRWLSHHETLEAAPTLAEHVGGRPLRGGNLYFDGQFDDARLAMALMRTLFDVGGTAVNYMRVSGLSQSNGVITGVTAQDVIGGETFHLRADCVINATGVWVDAVRQMEDGQARRMVAPSQGVHLTIPRSFLPGDRAVLIPKTDDGRVLFLVPWNGHTIVGTTDTPRQDLPLEPRAASDDVDFILETAARYLARDPTRDDVTSVWAGLRPLVKATGEASTASLSREHTILVSKAGLITVTGGKWTTYRKMAEDVMETAIQRQLLRAAPCRTADLPLHGATNMPNDLPPSGTGSPDRYYGADLPLVQAMPGADNVLVPASGLTEAHVRFAARYELARRVEDVLARRNRALFLDARAALDGAPRVAAILAEELAHDSAWQARELEDFGKLARGYMLG</sequence>
<dbReference type="GO" id="GO:0006071">
    <property type="term" value="P:glycerol metabolic process"/>
    <property type="evidence" value="ECO:0007669"/>
    <property type="project" value="UniProtKB-KW"/>
</dbReference>
<protein>
    <submittedName>
        <fullName evidence="10">Sn-glycerol-3-phosphate dehydrogenase, aerobic, FAD/NAD(P)-binding protein</fullName>
        <ecNumber evidence="10">1.1.5.3</ecNumber>
    </submittedName>
</protein>
<dbReference type="Pfam" id="PF16901">
    <property type="entry name" value="DAO_C"/>
    <property type="match status" value="1"/>
</dbReference>
<evidence type="ECO:0000256" key="1">
    <source>
        <dbReference type="ARBA" id="ARBA00001974"/>
    </source>
</evidence>
<proteinExistence type="inferred from homology"/>
<comment type="cofactor">
    <cofactor evidence="1">
        <name>FAD</name>
        <dbReference type="ChEBI" id="CHEBI:57692"/>
    </cofactor>
</comment>
<dbReference type="STRING" id="266264.Rmet_2239"/>
<dbReference type="EMBL" id="CP000352">
    <property type="protein sequence ID" value="ABF09118.1"/>
    <property type="molecule type" value="Genomic_DNA"/>
</dbReference>
<dbReference type="Gene3D" id="3.30.9.10">
    <property type="entry name" value="D-Amino Acid Oxidase, subunit A, domain 2"/>
    <property type="match status" value="1"/>
</dbReference>
<gene>
    <name evidence="10" type="primary">glpD</name>
    <name evidence="10" type="ordered locus">Rmet_2239</name>
</gene>
<evidence type="ECO:0000256" key="4">
    <source>
        <dbReference type="ARBA" id="ARBA00022798"/>
    </source>
</evidence>
<dbReference type="PANTHER" id="PTHR11985">
    <property type="entry name" value="GLYCEROL-3-PHOSPHATE DEHYDROGENASE"/>
    <property type="match status" value="1"/>
</dbReference>
<evidence type="ECO:0000313" key="11">
    <source>
        <dbReference type="Proteomes" id="UP000002429"/>
    </source>
</evidence>
<keyword evidence="5" id="KW-0274">FAD</keyword>
<accession>Q1LL58</accession>
<name>Q1LL58_CUPMC</name>
<feature type="domain" description="Alpha-glycerophosphate oxidase C-terminal" evidence="9">
    <location>
        <begin position="420"/>
        <end position="526"/>
    </location>
</feature>
<evidence type="ECO:0000313" key="10">
    <source>
        <dbReference type="EMBL" id="ABF09118.1"/>
    </source>
</evidence>
<dbReference type="EC" id="1.1.5.3" evidence="10"/>
<evidence type="ECO:0000256" key="5">
    <source>
        <dbReference type="ARBA" id="ARBA00022827"/>
    </source>
</evidence>
<keyword evidence="6 10" id="KW-0560">Oxidoreductase</keyword>
<keyword evidence="4" id="KW-0319">Glycerol metabolism</keyword>
<comment type="similarity">
    <text evidence="2">Belongs to the FAD-dependent glycerol-3-phosphate dehydrogenase family.</text>
</comment>
<dbReference type="Gene3D" id="3.50.50.60">
    <property type="entry name" value="FAD/NAD(P)-binding domain"/>
    <property type="match status" value="1"/>
</dbReference>
<keyword evidence="11" id="KW-1185">Reference proteome</keyword>
<dbReference type="GO" id="GO:0046168">
    <property type="term" value="P:glycerol-3-phosphate catabolic process"/>
    <property type="evidence" value="ECO:0007669"/>
    <property type="project" value="TreeGrafter"/>
</dbReference>
<dbReference type="InterPro" id="IPR031656">
    <property type="entry name" value="DAO_C"/>
</dbReference>
<dbReference type="PANTHER" id="PTHR11985:SF35">
    <property type="entry name" value="ANAEROBIC GLYCEROL-3-PHOSPHATE DEHYDROGENASE SUBUNIT A"/>
    <property type="match status" value="1"/>
</dbReference>
<dbReference type="eggNOG" id="COG0578">
    <property type="taxonomic scope" value="Bacteria"/>
</dbReference>
<feature type="domain" description="FAD dependent oxidoreductase" evidence="8">
    <location>
        <begin position="39"/>
        <end position="399"/>
    </location>
</feature>
<dbReference type="SUPFAM" id="SSF51905">
    <property type="entry name" value="FAD/NAD(P)-binding domain"/>
    <property type="match status" value="1"/>
</dbReference>
<evidence type="ECO:0000256" key="2">
    <source>
        <dbReference type="ARBA" id="ARBA00007330"/>
    </source>
</evidence>
<evidence type="ECO:0000259" key="9">
    <source>
        <dbReference type="Pfam" id="PF16901"/>
    </source>
</evidence>
<keyword evidence="3" id="KW-0285">Flavoprotein</keyword>
<dbReference type="GO" id="GO:0004368">
    <property type="term" value="F:glycerol-3-phosphate dehydrogenase (quinone) activity"/>
    <property type="evidence" value="ECO:0007669"/>
    <property type="project" value="UniProtKB-EC"/>
</dbReference>
<dbReference type="InterPro" id="IPR006076">
    <property type="entry name" value="FAD-dep_OxRdtase"/>
</dbReference>
<dbReference type="PRINTS" id="PR01001">
    <property type="entry name" value="FADG3PDH"/>
</dbReference>
<organism evidence="10 11">
    <name type="scientific">Cupriavidus metallidurans (strain ATCC 43123 / DSM 2839 / NBRC 102507 / CH34)</name>
    <name type="common">Ralstonia metallidurans</name>
    <dbReference type="NCBI Taxonomy" id="266264"/>
    <lineage>
        <taxon>Bacteria</taxon>
        <taxon>Pseudomonadati</taxon>
        <taxon>Pseudomonadota</taxon>
        <taxon>Betaproteobacteria</taxon>
        <taxon>Burkholderiales</taxon>
        <taxon>Burkholderiaceae</taxon>
        <taxon>Cupriavidus</taxon>
    </lineage>
</organism>
<dbReference type="PROSITE" id="PS00978">
    <property type="entry name" value="FAD_G3PDH_2"/>
    <property type="match status" value="1"/>
</dbReference>
<dbReference type="InterPro" id="IPR036188">
    <property type="entry name" value="FAD/NAD-bd_sf"/>
</dbReference>
<dbReference type="AlphaFoldDB" id="Q1LL58"/>
<dbReference type="Proteomes" id="UP000002429">
    <property type="component" value="Chromosome"/>
</dbReference>
<evidence type="ECO:0000256" key="6">
    <source>
        <dbReference type="ARBA" id="ARBA00023002"/>
    </source>
</evidence>
<dbReference type="Gene3D" id="1.10.8.870">
    <property type="entry name" value="Alpha-glycerophosphate oxidase, cap domain"/>
    <property type="match status" value="1"/>
</dbReference>
<dbReference type="Pfam" id="PF01266">
    <property type="entry name" value="DAO"/>
    <property type="match status" value="1"/>
</dbReference>
<evidence type="ECO:0000259" key="8">
    <source>
        <dbReference type="Pfam" id="PF01266"/>
    </source>
</evidence>
<evidence type="ECO:0000256" key="7">
    <source>
        <dbReference type="SAM" id="MobiDB-lite"/>
    </source>
</evidence>
<dbReference type="InterPro" id="IPR000447">
    <property type="entry name" value="G3P_DH_FAD-dep"/>
</dbReference>
<dbReference type="HOGENOM" id="CLU_015740_4_1_4"/>